<protein>
    <recommendedName>
        <fullName evidence="2">LysR substrate-binding domain-containing protein</fullName>
    </recommendedName>
</protein>
<accession>A0A4R4YD15</accession>
<evidence type="ECO:0000313" key="4">
    <source>
        <dbReference type="Proteomes" id="UP000294947"/>
    </source>
</evidence>
<dbReference type="PANTHER" id="PTHR30537">
    <property type="entry name" value="HTH-TYPE TRANSCRIPTIONAL REGULATOR"/>
    <property type="match status" value="1"/>
</dbReference>
<name>A0A4R4YD15_9PSEU</name>
<dbReference type="SUPFAM" id="SSF53850">
    <property type="entry name" value="Periplasmic binding protein-like II"/>
    <property type="match status" value="1"/>
</dbReference>
<feature type="domain" description="LysR substrate-binding" evidence="2">
    <location>
        <begin position="30"/>
        <end position="161"/>
    </location>
</feature>
<dbReference type="RefSeq" id="WP_132490542.1">
    <property type="nucleotide sequence ID" value="NZ_SMKW01000046.1"/>
</dbReference>
<dbReference type="InterPro" id="IPR058163">
    <property type="entry name" value="LysR-type_TF_proteobact-type"/>
</dbReference>
<sequence>MDLPELDDLQFCDGVARSETLTQAARQWGVPRIVCAAPKYLANRNPPRSIHELLEHDCIVIRENDSDYAVWRFGTESEETAVKVPGSMVSNDGDVATQWCVEGHGLLMRSRWHVAPMLRTGALVQLLGDLPTPSANIYAVHDSAQNLTRRAKLAIDHITEGLTGRLDIPAGQ</sequence>
<dbReference type="InterPro" id="IPR005119">
    <property type="entry name" value="LysR_subst-bd"/>
</dbReference>
<dbReference type="OrthoDB" id="9785974at2"/>
<reference evidence="3 4" key="1">
    <citation type="submission" date="2019-03" db="EMBL/GenBank/DDBJ databases">
        <title>Draft genome sequences of novel Actinobacteria.</title>
        <authorList>
            <person name="Sahin N."/>
            <person name="Ay H."/>
            <person name="Saygin H."/>
        </authorList>
    </citation>
    <scope>NUCLEOTIDE SEQUENCE [LARGE SCALE GENOMIC DNA]</scope>
    <source>
        <strain evidence="3 4">7K502</strain>
    </source>
</reference>
<dbReference type="GO" id="GO:0003700">
    <property type="term" value="F:DNA-binding transcription factor activity"/>
    <property type="evidence" value="ECO:0007669"/>
    <property type="project" value="TreeGrafter"/>
</dbReference>
<dbReference type="PANTHER" id="PTHR30537:SF5">
    <property type="entry name" value="HTH-TYPE TRANSCRIPTIONAL ACTIVATOR TTDR-RELATED"/>
    <property type="match status" value="1"/>
</dbReference>
<keyword evidence="4" id="KW-1185">Reference proteome</keyword>
<dbReference type="EMBL" id="SMKW01000046">
    <property type="protein sequence ID" value="TDD42551.1"/>
    <property type="molecule type" value="Genomic_DNA"/>
</dbReference>
<organism evidence="3 4">
    <name type="scientific">Saccharopolyspora elongata</name>
    <dbReference type="NCBI Taxonomy" id="2530387"/>
    <lineage>
        <taxon>Bacteria</taxon>
        <taxon>Bacillati</taxon>
        <taxon>Actinomycetota</taxon>
        <taxon>Actinomycetes</taxon>
        <taxon>Pseudonocardiales</taxon>
        <taxon>Pseudonocardiaceae</taxon>
        <taxon>Saccharopolyspora</taxon>
    </lineage>
</organism>
<comment type="similarity">
    <text evidence="1">Belongs to the LysR transcriptional regulatory family.</text>
</comment>
<dbReference type="GO" id="GO:0043565">
    <property type="term" value="F:sequence-specific DNA binding"/>
    <property type="evidence" value="ECO:0007669"/>
    <property type="project" value="TreeGrafter"/>
</dbReference>
<dbReference type="Gene3D" id="3.40.190.290">
    <property type="match status" value="1"/>
</dbReference>
<evidence type="ECO:0000256" key="1">
    <source>
        <dbReference type="ARBA" id="ARBA00009437"/>
    </source>
</evidence>
<proteinExistence type="inferred from homology"/>
<comment type="caution">
    <text evidence="3">The sequence shown here is derived from an EMBL/GenBank/DDBJ whole genome shotgun (WGS) entry which is preliminary data.</text>
</comment>
<dbReference type="GO" id="GO:0006351">
    <property type="term" value="P:DNA-templated transcription"/>
    <property type="evidence" value="ECO:0007669"/>
    <property type="project" value="TreeGrafter"/>
</dbReference>
<evidence type="ECO:0000313" key="3">
    <source>
        <dbReference type="EMBL" id="TDD42551.1"/>
    </source>
</evidence>
<dbReference type="AlphaFoldDB" id="A0A4R4YD15"/>
<gene>
    <name evidence="3" type="ORF">E1288_29055</name>
</gene>
<dbReference type="Pfam" id="PF03466">
    <property type="entry name" value="LysR_substrate"/>
    <property type="match status" value="1"/>
</dbReference>
<dbReference type="Proteomes" id="UP000294947">
    <property type="component" value="Unassembled WGS sequence"/>
</dbReference>
<evidence type="ECO:0000259" key="2">
    <source>
        <dbReference type="Pfam" id="PF03466"/>
    </source>
</evidence>